<organism evidence="1 2">
    <name type="scientific">Tortispora caseinolytica NRRL Y-17796</name>
    <dbReference type="NCBI Taxonomy" id="767744"/>
    <lineage>
        <taxon>Eukaryota</taxon>
        <taxon>Fungi</taxon>
        <taxon>Dikarya</taxon>
        <taxon>Ascomycota</taxon>
        <taxon>Saccharomycotina</taxon>
        <taxon>Trigonopsidomycetes</taxon>
        <taxon>Trigonopsidales</taxon>
        <taxon>Trigonopsidaceae</taxon>
        <taxon>Tortispora</taxon>
    </lineage>
</organism>
<dbReference type="EMBL" id="KV453842">
    <property type="protein sequence ID" value="ODV90589.1"/>
    <property type="molecule type" value="Genomic_DNA"/>
</dbReference>
<keyword evidence="2" id="KW-1185">Reference proteome</keyword>
<evidence type="ECO:0000313" key="1">
    <source>
        <dbReference type="EMBL" id="ODV90589.1"/>
    </source>
</evidence>
<dbReference type="Proteomes" id="UP000095023">
    <property type="component" value="Unassembled WGS sequence"/>
</dbReference>
<dbReference type="Pfam" id="PF04001">
    <property type="entry name" value="Vhr1"/>
    <property type="match status" value="1"/>
</dbReference>
<feature type="non-terminal residue" evidence="1">
    <location>
        <position position="88"/>
    </location>
</feature>
<dbReference type="OrthoDB" id="4089008at2759"/>
<reference evidence="2" key="1">
    <citation type="submission" date="2016-02" db="EMBL/GenBank/DDBJ databases">
        <title>Comparative genomics of biotechnologically important yeasts.</title>
        <authorList>
            <consortium name="DOE Joint Genome Institute"/>
            <person name="Riley R."/>
            <person name="Haridas S."/>
            <person name="Wolfe K.H."/>
            <person name="Lopes M.R."/>
            <person name="Hittinger C.T."/>
            <person name="Goker M."/>
            <person name="Salamov A."/>
            <person name="Wisecaver J."/>
            <person name="Long T.M."/>
            <person name="Aerts A.L."/>
            <person name="Barry K."/>
            <person name="Choi C."/>
            <person name="Clum A."/>
            <person name="Coughlan A.Y."/>
            <person name="Deshpande S."/>
            <person name="Douglass A.P."/>
            <person name="Hanson S.J."/>
            <person name="Klenk H.-P."/>
            <person name="Labutti K."/>
            <person name="Lapidus A."/>
            <person name="Lindquist E."/>
            <person name="Lipzen A."/>
            <person name="Meier-Kolthoff J.P."/>
            <person name="Ohm R.A."/>
            <person name="Otillar R.P."/>
            <person name="Pangilinan J."/>
            <person name="Peng Y."/>
            <person name="Rokas A."/>
            <person name="Rosa C.A."/>
            <person name="Scheuner C."/>
            <person name="Sibirny A.A."/>
            <person name="Slot J.C."/>
            <person name="Stielow J.B."/>
            <person name="Sun H."/>
            <person name="Kurtzman C.P."/>
            <person name="Blackwell M."/>
            <person name="Jeffries T.W."/>
            <person name="Grigoriev I.V."/>
        </authorList>
    </citation>
    <scope>NUCLEOTIDE SEQUENCE [LARGE SCALE GENOMIC DNA]</scope>
    <source>
        <strain evidence="2">NRRL Y-17796</strain>
    </source>
</reference>
<gene>
    <name evidence="1" type="ORF">CANCADRAFT_12922</name>
</gene>
<feature type="non-terminal residue" evidence="1">
    <location>
        <position position="1"/>
    </location>
</feature>
<protein>
    <submittedName>
        <fullName evidence="1">Uncharacterized protein</fullName>
    </submittedName>
</protein>
<dbReference type="InterPro" id="IPR007147">
    <property type="entry name" value="TF_Vhr"/>
</dbReference>
<evidence type="ECO:0000313" key="2">
    <source>
        <dbReference type="Proteomes" id="UP000095023"/>
    </source>
</evidence>
<sequence>SGVTQAIRSRLNFTDDATWRKFSARRLELIDSMSLSTRKASEQEKEIRKVAETLCVEFGFPTTALPDFDKLVRAAIQSARRNRKRVPK</sequence>
<accession>A0A1E4TFU2</accession>
<dbReference type="AlphaFoldDB" id="A0A1E4TFU2"/>
<name>A0A1E4TFU2_9ASCO</name>
<proteinExistence type="predicted"/>